<organism evidence="1 2">
    <name type="scientific">Flavobacterium aquariorum</name>
    <dbReference type="NCBI Taxonomy" id="2217670"/>
    <lineage>
        <taxon>Bacteria</taxon>
        <taxon>Pseudomonadati</taxon>
        <taxon>Bacteroidota</taxon>
        <taxon>Flavobacteriia</taxon>
        <taxon>Flavobacteriales</taxon>
        <taxon>Flavobacteriaceae</taxon>
        <taxon>Flavobacterium</taxon>
    </lineage>
</organism>
<proteinExistence type="predicted"/>
<gene>
    <name evidence="1" type="ORF">DOS84_06470</name>
</gene>
<keyword evidence="2" id="KW-1185">Reference proteome</keyword>
<reference evidence="1 2" key="1">
    <citation type="submission" date="2018-06" db="EMBL/GenBank/DDBJ databases">
        <title>Flavobacterium sp IMCC34762, genome.</title>
        <authorList>
            <person name="Joung Y."/>
            <person name="Cho J."/>
            <person name="Song J."/>
        </authorList>
    </citation>
    <scope>NUCLEOTIDE SEQUENCE [LARGE SCALE GENOMIC DNA]</scope>
    <source>
        <strain evidence="1 2">IMCC34762</strain>
    </source>
</reference>
<dbReference type="AlphaFoldDB" id="A0A2W7TXQ2"/>
<dbReference type="RefSeq" id="WP_111409299.1">
    <property type="nucleotide sequence ID" value="NZ_QKXH01000003.1"/>
</dbReference>
<evidence type="ECO:0000313" key="2">
    <source>
        <dbReference type="Proteomes" id="UP000249177"/>
    </source>
</evidence>
<protein>
    <submittedName>
        <fullName evidence="1">Uncharacterized protein</fullName>
    </submittedName>
</protein>
<dbReference type="EMBL" id="QKXH01000003">
    <property type="protein sequence ID" value="PZX94264.1"/>
    <property type="molecule type" value="Genomic_DNA"/>
</dbReference>
<comment type="caution">
    <text evidence="1">The sequence shown here is derived from an EMBL/GenBank/DDBJ whole genome shotgun (WGS) entry which is preliminary data.</text>
</comment>
<dbReference type="OrthoDB" id="1036397at2"/>
<sequence>MENQIDNILVFATNIKTENDKQKIIEILDANSEIHQWTIDQEDIDCVLRIVSDTLSEEQIIELLNDQNFKCSILE</sequence>
<dbReference type="Proteomes" id="UP000249177">
    <property type="component" value="Unassembled WGS sequence"/>
</dbReference>
<evidence type="ECO:0000313" key="1">
    <source>
        <dbReference type="EMBL" id="PZX94264.1"/>
    </source>
</evidence>
<accession>A0A2W7TXQ2</accession>
<name>A0A2W7TXQ2_9FLAO</name>